<evidence type="ECO:0000313" key="3">
    <source>
        <dbReference type="Proteomes" id="UP000030832"/>
    </source>
</evidence>
<protein>
    <submittedName>
        <fullName evidence="2">Uncharacterized protein</fullName>
    </submittedName>
</protein>
<dbReference type="RefSeq" id="WP_034632459.1">
    <property type="nucleotide sequence ID" value="NZ_JRJU01000036.1"/>
</dbReference>
<gene>
    <name evidence="2" type="ORF">LQ50_20645</name>
</gene>
<accession>A0A0B0I7U6</accession>
<keyword evidence="3" id="KW-1185">Reference proteome</keyword>
<evidence type="ECO:0000313" key="2">
    <source>
        <dbReference type="EMBL" id="KHF38558.1"/>
    </source>
</evidence>
<dbReference type="AlphaFoldDB" id="A0A0B0I7U6"/>
<dbReference type="OrthoDB" id="9938422at2"/>
<feature type="coiled-coil region" evidence="1">
    <location>
        <begin position="87"/>
        <end position="114"/>
    </location>
</feature>
<proteinExistence type="predicted"/>
<sequence>MTDFDKRIKDSLNNTAFKKARFTEKQKMNIRYRIHSRNYNTKTYPKFLTTVAVLLLLFLIGQMSVTVLKDDLSSALKNSETTPTLKEINLEGEIRNLQKEIEILENENHELFGYVYRFEDPFTNVELVHKGKVGEDYFLLLNNEDGLQINVKQKGNGEFYSFPLWDTYQPIEGFQWYGGRHPEEHTYYGVISNDSVSSVQVRMDSIEQEITIIESSTGERIWFSIFPDEPKSTKDNQRDISIEVHDQNGDIIWMDNFKPGY</sequence>
<dbReference type="Proteomes" id="UP000030832">
    <property type="component" value="Unassembled WGS sequence"/>
</dbReference>
<evidence type="ECO:0000256" key="1">
    <source>
        <dbReference type="SAM" id="Coils"/>
    </source>
</evidence>
<name>A0A0B0I7U6_9BACI</name>
<comment type="caution">
    <text evidence="2">The sequence shown here is derived from an EMBL/GenBank/DDBJ whole genome shotgun (WGS) entry which is preliminary data.</text>
</comment>
<organism evidence="2 3">
    <name type="scientific">Halalkalibacter okhensis</name>
    <dbReference type="NCBI Taxonomy" id="333138"/>
    <lineage>
        <taxon>Bacteria</taxon>
        <taxon>Bacillati</taxon>
        <taxon>Bacillota</taxon>
        <taxon>Bacilli</taxon>
        <taxon>Bacillales</taxon>
        <taxon>Bacillaceae</taxon>
        <taxon>Halalkalibacter</taxon>
    </lineage>
</organism>
<dbReference type="EMBL" id="JRJU01000036">
    <property type="protein sequence ID" value="KHF38558.1"/>
    <property type="molecule type" value="Genomic_DNA"/>
</dbReference>
<reference evidence="2 3" key="1">
    <citation type="submission" date="2014-09" db="EMBL/GenBank/DDBJ databases">
        <title>Genome sequencing and annotation of Bacillus Okhensis strain Kh10-101T.</title>
        <authorList>
            <person name="Prakash J.S."/>
        </authorList>
    </citation>
    <scope>NUCLEOTIDE SEQUENCE [LARGE SCALE GENOMIC DNA]</scope>
    <source>
        <strain evidence="3">Kh10-101T</strain>
    </source>
</reference>
<dbReference type="STRING" id="333138.LQ50_20645"/>
<keyword evidence="1" id="KW-0175">Coiled coil</keyword>